<evidence type="ECO:0000256" key="1">
    <source>
        <dbReference type="SAM" id="Phobius"/>
    </source>
</evidence>
<feature type="transmembrane region" description="Helical" evidence="1">
    <location>
        <begin position="48"/>
        <end position="72"/>
    </location>
</feature>
<accession>A0ABX2FIF7</accession>
<keyword evidence="3" id="KW-1185">Reference proteome</keyword>
<protein>
    <submittedName>
        <fullName evidence="2">Uncharacterized protein</fullName>
    </submittedName>
</protein>
<name>A0ABX2FIF7_9PSEU</name>
<dbReference type="Proteomes" id="UP000763557">
    <property type="component" value="Unassembled WGS sequence"/>
</dbReference>
<reference evidence="2 3" key="1">
    <citation type="submission" date="2020-01" db="EMBL/GenBank/DDBJ databases">
        <title>Kibdelosporangium persica a novel Actinomycetes from a hot desert in Iran.</title>
        <authorList>
            <person name="Safaei N."/>
            <person name="Zaburannyi N."/>
            <person name="Mueller R."/>
            <person name="Wink J."/>
        </authorList>
    </citation>
    <scope>NUCLEOTIDE SEQUENCE [LARGE SCALE GENOMIC DNA]</scope>
    <source>
        <strain evidence="2 3">4NS15</strain>
    </source>
</reference>
<feature type="transmembrane region" description="Helical" evidence="1">
    <location>
        <begin position="105"/>
        <end position="125"/>
    </location>
</feature>
<feature type="transmembrane region" description="Helical" evidence="1">
    <location>
        <begin position="79"/>
        <end position="99"/>
    </location>
</feature>
<evidence type="ECO:0000313" key="2">
    <source>
        <dbReference type="EMBL" id="NRN71028.1"/>
    </source>
</evidence>
<keyword evidence="1" id="KW-0812">Transmembrane</keyword>
<comment type="caution">
    <text evidence="2">The sequence shown here is derived from an EMBL/GenBank/DDBJ whole genome shotgun (WGS) entry which is preliminary data.</text>
</comment>
<feature type="transmembrane region" description="Helical" evidence="1">
    <location>
        <begin position="253"/>
        <end position="274"/>
    </location>
</feature>
<feature type="transmembrane region" description="Helical" evidence="1">
    <location>
        <begin position="286"/>
        <end position="304"/>
    </location>
</feature>
<organism evidence="2 3">
    <name type="scientific">Kibdelosporangium persicum</name>
    <dbReference type="NCBI Taxonomy" id="2698649"/>
    <lineage>
        <taxon>Bacteria</taxon>
        <taxon>Bacillati</taxon>
        <taxon>Actinomycetota</taxon>
        <taxon>Actinomycetes</taxon>
        <taxon>Pseudonocardiales</taxon>
        <taxon>Pseudonocardiaceae</taxon>
        <taxon>Kibdelosporangium</taxon>
    </lineage>
</organism>
<dbReference type="EMBL" id="JAAATY010000049">
    <property type="protein sequence ID" value="NRN71028.1"/>
    <property type="molecule type" value="Genomic_DNA"/>
</dbReference>
<evidence type="ECO:0000313" key="3">
    <source>
        <dbReference type="Proteomes" id="UP000763557"/>
    </source>
</evidence>
<keyword evidence="1" id="KW-0472">Membrane</keyword>
<dbReference type="RefSeq" id="WP_173142192.1">
    <property type="nucleotide sequence ID" value="NZ_CBCSGW010000020.1"/>
</dbReference>
<proteinExistence type="predicted"/>
<feature type="transmembrane region" description="Helical" evidence="1">
    <location>
        <begin position="20"/>
        <end position="36"/>
    </location>
</feature>
<sequence length="346" mass="37501">MARSRWLRGRDIRGARMIELFVITAVSAVLVVRAYLELTGYPELSGGGLHIAHTLWGTLLMLGGQLVLLSFLGPRAKAAGAVVAGTGFGLVVDEVGKFVTADNNYFFQPTFAIIYAVFCLVIISMRWLADRHDKDPATELANALAIAETGVLDGLTETARAQGARLIADARAHGADELMTDAATRMIEACPPAHPSHRRRAEFMRRLRRLVRTVVRSNAAFVSVCVVLLIMVVDSLTTVLPGLLGTVTATPTVARIVQFGAVVAATVLIVVGFLRWLRDRRDGIRILRYAVLVNILIGQVFNFADRQLAGLPGVVVNLGMLAVLTHQLRQDVGDCGTTRARDRADV</sequence>
<feature type="transmembrane region" description="Helical" evidence="1">
    <location>
        <begin position="214"/>
        <end position="233"/>
    </location>
</feature>
<keyword evidence="1" id="KW-1133">Transmembrane helix</keyword>
<gene>
    <name evidence="2" type="ORF">GC106_83030</name>
</gene>